<gene>
    <name evidence="4" type="primary">bamC</name>
</gene>
<name>A0A8B6X9A4_9BURK</name>
<evidence type="ECO:0000256" key="1">
    <source>
        <dbReference type="SAM" id="MobiDB-lite"/>
    </source>
</evidence>
<feature type="compositionally biased region" description="Polar residues" evidence="1">
    <location>
        <begin position="68"/>
        <end position="85"/>
    </location>
</feature>
<feature type="region of interest" description="Disordered" evidence="1">
    <location>
        <begin position="333"/>
        <end position="354"/>
    </location>
</feature>
<reference evidence="4" key="2">
    <citation type="submission" date="2025-08" db="UniProtKB">
        <authorList>
            <consortium name="RefSeq"/>
        </authorList>
    </citation>
    <scope>IDENTIFICATION</scope>
</reference>
<dbReference type="Proteomes" id="UP000675920">
    <property type="component" value="Unplaced"/>
</dbReference>
<proteinExistence type="predicted"/>
<organism evidence="3 4">
    <name type="scientific">Derxia gummosa DSM 723</name>
    <dbReference type="NCBI Taxonomy" id="1121388"/>
    <lineage>
        <taxon>Bacteria</taxon>
        <taxon>Pseudomonadati</taxon>
        <taxon>Pseudomonadota</taxon>
        <taxon>Betaproteobacteria</taxon>
        <taxon>Burkholderiales</taxon>
        <taxon>Alcaligenaceae</taxon>
        <taxon>Derxia</taxon>
    </lineage>
</organism>
<dbReference type="InterPro" id="IPR042268">
    <property type="entry name" value="BamC_C"/>
</dbReference>
<sequence>MSRSAPVSALRTGIATLVALAFAGCTTTFEGSKIDYKSDAKAQAAPRLEVPPDLSTLPKDDRYAVPQSTTASAMAKAPTTTTSPSGVLPTSPVAHLRRDGSVRYLLIDQPAEDVWPVITKFWESNGFALRYQDAQSGVMETDWAENRAKLPQDFLRRTIGRVFDSLYDTGTRDLFRVRLERVPGGTEVYLTHRGMEEVLVGQKDSTIWQPRPNDPSLEGEFLQRLLVRFGLPEASAATEVANLTAAVPAARARIVGDALQLDDPIDRGWRRVGIALDRGGFTVETRDRTAGVYGVRFVPPGKETEEDPGFFARMFGAKPANVARQFKVSVKESGSGTRVTVQPTEGGQDKSESTARILELLQGELK</sequence>
<evidence type="ECO:0000313" key="4">
    <source>
        <dbReference type="RefSeq" id="WP_051378546.1"/>
    </source>
</evidence>
<feature type="region of interest" description="Disordered" evidence="1">
    <location>
        <begin position="68"/>
        <end position="89"/>
    </location>
</feature>
<dbReference type="InterPro" id="IPR010653">
    <property type="entry name" value="NlpB/DapX"/>
</dbReference>
<evidence type="ECO:0000256" key="2">
    <source>
        <dbReference type="SAM" id="SignalP"/>
    </source>
</evidence>
<dbReference type="AlphaFoldDB" id="A0A8B6X9A4"/>
<feature type="signal peptide" evidence="2">
    <location>
        <begin position="1"/>
        <end position="23"/>
    </location>
</feature>
<feature type="compositionally biased region" description="Polar residues" evidence="1">
    <location>
        <begin position="333"/>
        <end position="345"/>
    </location>
</feature>
<feature type="chain" id="PRO_5034011194" evidence="2">
    <location>
        <begin position="24"/>
        <end position="366"/>
    </location>
</feature>
<dbReference type="PROSITE" id="PS51257">
    <property type="entry name" value="PROKAR_LIPOPROTEIN"/>
    <property type="match status" value="1"/>
</dbReference>
<dbReference type="RefSeq" id="WP_051378546.1">
    <property type="nucleotide sequence ID" value="NZ_AXWS01000008.1"/>
</dbReference>
<keyword evidence="3" id="KW-1185">Reference proteome</keyword>
<evidence type="ECO:0000313" key="3">
    <source>
        <dbReference type="Proteomes" id="UP000675920"/>
    </source>
</evidence>
<protein>
    <submittedName>
        <fullName evidence="4">Outer membrane protein assembly factor BamC</fullName>
    </submittedName>
</protein>
<reference evidence="4" key="1">
    <citation type="journal article" date="1991" name="J. Bacteriol.">
        <title>A gene for a new lipoprotein in the dapA-purC interval of the Escherichia coli chromosome.</title>
        <authorList>
            <person name="Bouvier J."/>
            <person name="Pugsley A.P."/>
            <person name="Stragier P."/>
        </authorList>
    </citation>
    <scope>NUCLEOTIDE SEQUENCE</scope>
</reference>
<dbReference type="Pfam" id="PF06804">
    <property type="entry name" value="Lipoprotein_18"/>
    <property type="match status" value="1"/>
</dbReference>
<dbReference type="Gene3D" id="3.30.310.170">
    <property type="entry name" value="Outer membrane protein assembly factor BamC"/>
    <property type="match status" value="1"/>
</dbReference>
<keyword evidence="2" id="KW-0732">Signal</keyword>
<dbReference type="OrthoDB" id="5291099at2"/>
<accession>A0A8B6X9A4</accession>